<evidence type="ECO:0000313" key="4">
    <source>
        <dbReference type="WBParaSite" id="nRc.2.0.1.t02525-RA"/>
    </source>
</evidence>
<feature type="compositionally biased region" description="Polar residues" evidence="1">
    <location>
        <begin position="123"/>
        <end position="142"/>
    </location>
</feature>
<evidence type="ECO:0000259" key="2">
    <source>
        <dbReference type="Pfam" id="PF23204"/>
    </source>
</evidence>
<protein>
    <recommendedName>
        <fullName evidence="2">KIF21A/B first helical domain-containing protein</fullName>
    </recommendedName>
</protein>
<dbReference type="InterPro" id="IPR056533">
    <property type="entry name" value="KIF21A/B_hel_1"/>
</dbReference>
<name>A0A915HM14_ROMCU</name>
<feature type="region of interest" description="Disordered" evidence="1">
    <location>
        <begin position="123"/>
        <end position="162"/>
    </location>
</feature>
<evidence type="ECO:0000313" key="3">
    <source>
        <dbReference type="Proteomes" id="UP000887565"/>
    </source>
</evidence>
<proteinExistence type="predicted"/>
<organism evidence="3 4">
    <name type="scientific">Romanomermis culicivorax</name>
    <name type="common">Nematode worm</name>
    <dbReference type="NCBI Taxonomy" id="13658"/>
    <lineage>
        <taxon>Eukaryota</taxon>
        <taxon>Metazoa</taxon>
        <taxon>Ecdysozoa</taxon>
        <taxon>Nematoda</taxon>
        <taxon>Enoplea</taxon>
        <taxon>Dorylaimia</taxon>
        <taxon>Mermithida</taxon>
        <taxon>Mermithoidea</taxon>
        <taxon>Mermithidae</taxon>
        <taxon>Romanomermis</taxon>
    </lineage>
</organism>
<sequence>QKKLKSDVCPLSDTDTEDDKSNSRISNVVRKYLEEIEELKAQLCESEATCEVVRKELSRAKRTIFKPTENVSNGIADIYLTSSCYAGCAIDGISLEENAENSDFIVNAKRELSSLKAQINHSDMTASAERSIQSQIMSNSCGSHDGSDDNAEDDQTDSDETE</sequence>
<keyword evidence="3" id="KW-1185">Reference proteome</keyword>
<feature type="domain" description="KIF21A/B first helical" evidence="2">
    <location>
        <begin position="21"/>
        <end position="60"/>
    </location>
</feature>
<reference evidence="4" key="1">
    <citation type="submission" date="2022-11" db="UniProtKB">
        <authorList>
            <consortium name="WormBaseParasite"/>
        </authorList>
    </citation>
    <scope>IDENTIFICATION</scope>
</reference>
<evidence type="ECO:0000256" key="1">
    <source>
        <dbReference type="SAM" id="MobiDB-lite"/>
    </source>
</evidence>
<feature type="region of interest" description="Disordered" evidence="1">
    <location>
        <begin position="1"/>
        <end position="23"/>
    </location>
</feature>
<dbReference type="AlphaFoldDB" id="A0A915HM14"/>
<accession>A0A915HM14</accession>
<dbReference type="Pfam" id="PF23204">
    <property type="entry name" value="KIF21A_2nd"/>
    <property type="match status" value="1"/>
</dbReference>
<dbReference type="WBParaSite" id="nRc.2.0.1.t02525-RA">
    <property type="protein sequence ID" value="nRc.2.0.1.t02525-RA"/>
    <property type="gene ID" value="nRc.2.0.1.g02525"/>
</dbReference>
<feature type="compositionally biased region" description="Acidic residues" evidence="1">
    <location>
        <begin position="148"/>
        <end position="162"/>
    </location>
</feature>
<dbReference type="Proteomes" id="UP000887565">
    <property type="component" value="Unplaced"/>
</dbReference>